<dbReference type="Pfam" id="PF03009">
    <property type="entry name" value="GDPD"/>
    <property type="match status" value="1"/>
</dbReference>
<reference evidence="3" key="1">
    <citation type="journal article" date="2019" name="Int. J. Syst. Evol. Microbiol.">
        <title>The Global Catalogue of Microorganisms (GCM) 10K type strain sequencing project: providing services to taxonomists for standard genome sequencing and annotation.</title>
        <authorList>
            <consortium name="The Broad Institute Genomics Platform"/>
            <consortium name="The Broad Institute Genome Sequencing Center for Infectious Disease"/>
            <person name="Wu L."/>
            <person name="Ma J."/>
        </authorList>
    </citation>
    <scope>NUCLEOTIDE SEQUENCE [LARGE SCALE GENOMIC DNA]</scope>
    <source>
        <strain evidence="3">R28</strain>
    </source>
</reference>
<protein>
    <submittedName>
        <fullName evidence="2">Glycerophosphodiester phosphodiesterase</fullName>
    </submittedName>
</protein>
<dbReference type="CDD" id="cd08563">
    <property type="entry name" value="GDPD_TtGDE_like"/>
    <property type="match status" value="1"/>
</dbReference>
<dbReference type="InterPro" id="IPR030395">
    <property type="entry name" value="GP_PDE_dom"/>
</dbReference>
<dbReference type="InterPro" id="IPR017946">
    <property type="entry name" value="PLC-like_Pdiesterase_TIM-brl"/>
</dbReference>
<feature type="domain" description="GP-PDE" evidence="1">
    <location>
        <begin position="2"/>
        <end position="239"/>
    </location>
</feature>
<dbReference type="PANTHER" id="PTHR46211">
    <property type="entry name" value="GLYCEROPHOSPHORYL DIESTER PHOSPHODIESTERASE"/>
    <property type="match status" value="1"/>
</dbReference>
<evidence type="ECO:0000259" key="1">
    <source>
        <dbReference type="PROSITE" id="PS51704"/>
    </source>
</evidence>
<sequence length="250" mass="28633">MTKIIAHRGSAGTHPENTMAAFREAEHVGADGIELDVHLTKDGKLAVIHDETVNRTTNGKGHVKDFTMSELHRLDAGSSFSTEFPYEKIPELTEVLTWLEQTGLTVNIELKNVFYLDYPGIEEKVLEELERFDLKSRAIISSFNHLGLYRMRKLDPMIDIAILFSEKLYEPWKYAESLGATSLHPHVYSMTDEMIHTSEQQNYPVRPFTINDEMHMERLIHAGCSAIITDYPERAIAVKERLRSEDSWGR</sequence>
<name>A0ABW4VZM2_9BACI</name>
<dbReference type="Gene3D" id="3.20.20.190">
    <property type="entry name" value="Phosphatidylinositol (PI) phosphodiesterase"/>
    <property type="match status" value="1"/>
</dbReference>
<dbReference type="PANTHER" id="PTHR46211:SF1">
    <property type="entry name" value="GLYCEROPHOSPHODIESTER PHOSPHODIESTERASE, CYTOPLASMIC"/>
    <property type="match status" value="1"/>
</dbReference>
<gene>
    <name evidence="2" type="ORF">ACFSJF_09630</name>
</gene>
<dbReference type="PROSITE" id="PS51704">
    <property type="entry name" value="GP_PDE"/>
    <property type="match status" value="1"/>
</dbReference>
<dbReference type="SUPFAM" id="SSF51695">
    <property type="entry name" value="PLC-like phosphodiesterases"/>
    <property type="match status" value="1"/>
</dbReference>
<proteinExistence type="predicted"/>
<keyword evidence="3" id="KW-1185">Reference proteome</keyword>
<accession>A0ABW4VZM2</accession>
<organism evidence="2 3">
    <name type="scientific">Ornithinibacillus salinisoli</name>
    <dbReference type="NCBI Taxonomy" id="1848459"/>
    <lineage>
        <taxon>Bacteria</taxon>
        <taxon>Bacillati</taxon>
        <taxon>Bacillota</taxon>
        <taxon>Bacilli</taxon>
        <taxon>Bacillales</taxon>
        <taxon>Bacillaceae</taxon>
        <taxon>Ornithinibacillus</taxon>
    </lineage>
</organism>
<evidence type="ECO:0000313" key="3">
    <source>
        <dbReference type="Proteomes" id="UP001597383"/>
    </source>
</evidence>
<comment type="caution">
    <text evidence="2">The sequence shown here is derived from an EMBL/GenBank/DDBJ whole genome shotgun (WGS) entry which is preliminary data.</text>
</comment>
<dbReference type="EMBL" id="JBHUHQ010000015">
    <property type="protein sequence ID" value="MFD2044526.1"/>
    <property type="molecule type" value="Genomic_DNA"/>
</dbReference>
<evidence type="ECO:0000313" key="2">
    <source>
        <dbReference type="EMBL" id="MFD2044526.1"/>
    </source>
</evidence>
<dbReference type="Proteomes" id="UP001597383">
    <property type="component" value="Unassembled WGS sequence"/>
</dbReference>
<dbReference type="RefSeq" id="WP_377556243.1">
    <property type="nucleotide sequence ID" value="NZ_JBHUHQ010000015.1"/>
</dbReference>